<keyword evidence="2" id="KW-1185">Reference proteome</keyword>
<reference evidence="2" key="1">
    <citation type="submission" date="2016-04" db="EMBL/GenBank/DDBJ databases">
        <authorList>
            <person name="Chen L."/>
            <person name="Zhuang W."/>
            <person name="Wang G."/>
        </authorList>
    </citation>
    <scope>NUCLEOTIDE SEQUENCE [LARGE SCALE GENOMIC DNA]</scope>
    <source>
        <strain evidence="2">208</strain>
    </source>
</reference>
<evidence type="ECO:0000313" key="2">
    <source>
        <dbReference type="Proteomes" id="UP000192276"/>
    </source>
</evidence>
<accession>A0A1V9FDZ6</accession>
<protein>
    <recommendedName>
        <fullName evidence="3">DUF4397 domain-containing protein</fullName>
    </recommendedName>
</protein>
<dbReference type="Proteomes" id="UP000192276">
    <property type="component" value="Unassembled WGS sequence"/>
</dbReference>
<gene>
    <name evidence="1" type="ORF">A4R26_05395</name>
</gene>
<dbReference type="STRING" id="550983.A4R26_05395"/>
<evidence type="ECO:0008006" key="3">
    <source>
        <dbReference type="Google" id="ProtNLM"/>
    </source>
</evidence>
<dbReference type="EMBL" id="LWBP01000199">
    <property type="protein sequence ID" value="OQP56594.1"/>
    <property type="molecule type" value="Genomic_DNA"/>
</dbReference>
<name>A0A1V9FDZ6_9BACT</name>
<dbReference type="AlphaFoldDB" id="A0A1V9FDZ6"/>
<comment type="caution">
    <text evidence="1">The sequence shown here is derived from an EMBL/GenBank/DDBJ whole genome shotgun (WGS) entry which is preliminary data.</text>
</comment>
<sequence length="212" mass="23262">MSYTTVALNAVTIDSLRLIVSDNGTVLTDTLYTPQGYQLLQVKYTEPRRRYRVTDMYSNSLLLDTVVSYKTVSLNAVTFFQPMAGGKLVWIGPPVNEPAPAEGKIKLSVVYASPFTTSAYDEIKVVVENSKTGNSANDYEATDSFYLKRGDFSPFFSGGGTRKPRLRLYANDGSDILLGTINPAALSEANADYSIYYISFNSATSASVTKLY</sequence>
<proteinExistence type="predicted"/>
<evidence type="ECO:0000313" key="1">
    <source>
        <dbReference type="EMBL" id="OQP56594.1"/>
    </source>
</evidence>
<organism evidence="1 2">
    <name type="scientific">Niastella populi</name>
    <dbReference type="NCBI Taxonomy" id="550983"/>
    <lineage>
        <taxon>Bacteria</taxon>
        <taxon>Pseudomonadati</taxon>
        <taxon>Bacteroidota</taxon>
        <taxon>Chitinophagia</taxon>
        <taxon>Chitinophagales</taxon>
        <taxon>Chitinophagaceae</taxon>
        <taxon>Niastella</taxon>
    </lineage>
</organism>